<evidence type="ECO:0000313" key="2">
    <source>
        <dbReference type="Proteomes" id="UP000243052"/>
    </source>
</evidence>
<dbReference type="Proteomes" id="UP000243052">
    <property type="component" value="Chromosome ii"/>
</dbReference>
<dbReference type="EMBL" id="CP014242">
    <property type="protein sequence ID" value="AMD18946.1"/>
    <property type="molecule type" value="Genomic_DNA"/>
</dbReference>
<protein>
    <submittedName>
        <fullName evidence="1">HBR045Cp</fullName>
    </submittedName>
</protein>
<proteinExistence type="predicted"/>
<reference evidence="1 2" key="1">
    <citation type="submission" date="2016-01" db="EMBL/GenBank/DDBJ databases">
        <title>Genome sequence of the yeast Holleya sinecauda.</title>
        <authorList>
            <person name="Dietrich F.S."/>
        </authorList>
    </citation>
    <scope>NUCLEOTIDE SEQUENCE [LARGE SCALE GENOMIC DNA]</scope>
    <source>
        <strain evidence="1 2">ATCC 58844</strain>
    </source>
</reference>
<dbReference type="RefSeq" id="XP_017985942.1">
    <property type="nucleotide sequence ID" value="XM_018130453.1"/>
</dbReference>
<dbReference type="GeneID" id="28722138"/>
<gene>
    <name evidence="1" type="ORF">AW171_hschr2474</name>
</gene>
<sequence>MQRFQPDDEQPSFELPQLPPWKALHMKQYNQQTPLRRPRCILGAPYESSSSLLHLPSVTIESVSGKLPEREYDYSVFNESRLLTESKIDQYMRSEIATHKRVFHRDKAHDDTYRPDLQPLCCDSSDDENDLLSKRLHKQRLEKPLVVGIPGLRPEELHWDSTGKNKRRSDYIADMDEEMGLRRYWNWSALSKSLGPRDYHMLNRILQKEVQLHEHYRDVILKGDGYARDVELSDDETYLGLKQYAHKCYDKDNCVFNMDELMLHMKEQD</sequence>
<organism evidence="1 2">
    <name type="scientific">Eremothecium sinecaudum</name>
    <dbReference type="NCBI Taxonomy" id="45286"/>
    <lineage>
        <taxon>Eukaryota</taxon>
        <taxon>Fungi</taxon>
        <taxon>Dikarya</taxon>
        <taxon>Ascomycota</taxon>
        <taxon>Saccharomycotina</taxon>
        <taxon>Saccharomycetes</taxon>
        <taxon>Saccharomycetales</taxon>
        <taxon>Saccharomycetaceae</taxon>
        <taxon>Eremothecium</taxon>
    </lineage>
</organism>
<dbReference type="OrthoDB" id="4061647at2759"/>
<accession>A0A120K137</accession>
<dbReference type="AlphaFoldDB" id="A0A120K137"/>
<keyword evidence="2" id="KW-1185">Reference proteome</keyword>
<evidence type="ECO:0000313" key="1">
    <source>
        <dbReference type="EMBL" id="AMD18946.1"/>
    </source>
</evidence>
<name>A0A120K137_9SACH</name>
<dbReference type="STRING" id="45286.A0A120K137"/>